<dbReference type="EMBL" id="JAAZSR010000166">
    <property type="protein sequence ID" value="NKX51058.1"/>
    <property type="molecule type" value="Genomic_DNA"/>
</dbReference>
<accession>A0ABX1JP17</accession>
<name>A0ABX1JP17_9MICC</name>
<reference evidence="1 2" key="1">
    <citation type="submission" date="2020-04" db="EMBL/GenBank/DDBJ databases">
        <authorList>
            <person name="Liu S."/>
        </authorList>
    </citation>
    <scope>NUCLEOTIDE SEQUENCE [LARGE SCALE GENOMIC DNA]</scope>
    <source>
        <strain evidence="1 2">CGMCC 1.15091</strain>
    </source>
</reference>
<protein>
    <submittedName>
        <fullName evidence="1">Glycosyltransferase family 1 protein</fullName>
    </submittedName>
</protein>
<gene>
    <name evidence="1" type="ORF">HER39_10890</name>
</gene>
<organism evidence="1 2">
    <name type="scientific">Arthrobacter deserti</name>
    <dbReference type="NCBI Taxonomy" id="1742687"/>
    <lineage>
        <taxon>Bacteria</taxon>
        <taxon>Bacillati</taxon>
        <taxon>Actinomycetota</taxon>
        <taxon>Actinomycetes</taxon>
        <taxon>Micrococcales</taxon>
        <taxon>Micrococcaceae</taxon>
        <taxon>Arthrobacter</taxon>
    </lineage>
</organism>
<sequence length="82" mass="8856">IAMARTLFPGCDVWLNNPLRPLEACGTSGMKAAINGGLNLSVLDGWWDEMYDGDNGWAIPSASINVTPDERDDIEAAALYDL</sequence>
<evidence type="ECO:0000313" key="1">
    <source>
        <dbReference type="EMBL" id="NKX51058.1"/>
    </source>
</evidence>
<proteinExistence type="predicted"/>
<comment type="caution">
    <text evidence="1">The sequence shown here is derived from an EMBL/GenBank/DDBJ whole genome shotgun (WGS) entry which is preliminary data.</text>
</comment>
<dbReference type="SUPFAM" id="SSF53756">
    <property type="entry name" value="UDP-Glycosyltransferase/glycogen phosphorylase"/>
    <property type="match status" value="1"/>
</dbReference>
<feature type="non-terminal residue" evidence="1">
    <location>
        <position position="82"/>
    </location>
</feature>
<feature type="non-terminal residue" evidence="1">
    <location>
        <position position="1"/>
    </location>
</feature>
<dbReference type="InterPro" id="IPR052182">
    <property type="entry name" value="Glycogen/Maltodextrin_Phosph"/>
</dbReference>
<evidence type="ECO:0000313" key="2">
    <source>
        <dbReference type="Proteomes" id="UP000523795"/>
    </source>
</evidence>
<dbReference type="PANTHER" id="PTHR42655">
    <property type="entry name" value="GLYCOGEN PHOSPHORYLASE"/>
    <property type="match status" value="1"/>
</dbReference>
<dbReference type="Gene3D" id="3.40.50.2000">
    <property type="entry name" value="Glycogen Phosphorylase B"/>
    <property type="match status" value="1"/>
</dbReference>
<keyword evidence="2" id="KW-1185">Reference proteome</keyword>
<dbReference type="Proteomes" id="UP000523795">
    <property type="component" value="Unassembled WGS sequence"/>
</dbReference>
<dbReference type="PANTHER" id="PTHR42655:SF1">
    <property type="entry name" value="GLYCOGEN PHOSPHORYLASE"/>
    <property type="match status" value="1"/>
</dbReference>